<dbReference type="InterPro" id="IPR034151">
    <property type="entry name" value="TOPRIM_DnaG_bac"/>
</dbReference>
<reference evidence="3 4" key="1">
    <citation type="submission" date="2016-11" db="EMBL/GenBank/DDBJ databases">
        <authorList>
            <person name="Jaros S."/>
            <person name="Januszkiewicz K."/>
            <person name="Wedrychowicz H."/>
        </authorList>
    </citation>
    <scope>NUCLEOTIDE SEQUENCE [LARGE SCALE GENOMIC DNA]</scope>
    <source>
        <strain evidence="3 4">DSM 12906</strain>
    </source>
</reference>
<dbReference type="Pfam" id="PF13155">
    <property type="entry name" value="Toprim_2"/>
    <property type="match status" value="1"/>
</dbReference>
<feature type="domain" description="Toprim" evidence="2">
    <location>
        <begin position="1587"/>
        <end position="1670"/>
    </location>
</feature>
<dbReference type="InterPro" id="IPR006171">
    <property type="entry name" value="TOPRIM_dom"/>
</dbReference>
<accession>A0A1M5ZYL7</accession>
<keyword evidence="4" id="KW-1185">Reference proteome</keyword>
<dbReference type="NCBIfam" id="NF041492">
    <property type="entry name" value="MobF"/>
    <property type="match status" value="1"/>
</dbReference>
<protein>
    <submittedName>
        <fullName evidence="3">DNA primase, catalytic core</fullName>
    </submittedName>
</protein>
<dbReference type="Gene3D" id="3.90.980.10">
    <property type="entry name" value="DNA primase, catalytic core, N-terminal domain"/>
    <property type="match status" value="1"/>
</dbReference>
<proteinExistence type="predicted"/>
<name>A0A1M5ZYL7_9ACTN</name>
<dbReference type="InterPro" id="IPR027417">
    <property type="entry name" value="P-loop_NTPase"/>
</dbReference>
<dbReference type="PROSITE" id="PS50880">
    <property type="entry name" value="TOPRIM"/>
    <property type="match status" value="1"/>
</dbReference>
<dbReference type="SMART" id="SM00493">
    <property type="entry name" value="TOPRIM"/>
    <property type="match status" value="1"/>
</dbReference>
<dbReference type="RefSeq" id="WP_073185182.1">
    <property type="nucleotide sequence ID" value="NZ_FQZG01000003.1"/>
</dbReference>
<dbReference type="EMBL" id="FQZG01000003">
    <property type="protein sequence ID" value="SHI29367.1"/>
    <property type="molecule type" value="Genomic_DNA"/>
</dbReference>
<evidence type="ECO:0000256" key="1">
    <source>
        <dbReference type="SAM" id="MobiDB-lite"/>
    </source>
</evidence>
<dbReference type="Gene3D" id="3.40.1360.10">
    <property type="match status" value="1"/>
</dbReference>
<dbReference type="Pfam" id="PF08275">
    <property type="entry name" value="DNAG_N"/>
    <property type="match status" value="1"/>
</dbReference>
<evidence type="ECO:0000259" key="2">
    <source>
        <dbReference type="PROSITE" id="PS50880"/>
    </source>
</evidence>
<dbReference type="PANTHER" id="PTHR30313:SF2">
    <property type="entry name" value="DNA PRIMASE"/>
    <property type="match status" value="1"/>
</dbReference>
<dbReference type="Pfam" id="PF08751">
    <property type="entry name" value="TrwC"/>
    <property type="match status" value="1"/>
</dbReference>
<dbReference type="InterPro" id="IPR050219">
    <property type="entry name" value="DnaG_primase"/>
</dbReference>
<dbReference type="STRING" id="1123357.SAMN02745244_00002"/>
<dbReference type="GO" id="GO:0006269">
    <property type="term" value="P:DNA replication, synthesis of primer"/>
    <property type="evidence" value="ECO:0007669"/>
    <property type="project" value="TreeGrafter"/>
</dbReference>
<dbReference type="SUPFAM" id="SSF52540">
    <property type="entry name" value="P-loop containing nucleoside triphosphate hydrolases"/>
    <property type="match status" value="2"/>
</dbReference>
<dbReference type="GO" id="GO:0005737">
    <property type="term" value="C:cytoplasm"/>
    <property type="evidence" value="ECO:0007669"/>
    <property type="project" value="TreeGrafter"/>
</dbReference>
<organism evidence="3 4">
    <name type="scientific">Tessaracoccus bendigoensis DSM 12906</name>
    <dbReference type="NCBI Taxonomy" id="1123357"/>
    <lineage>
        <taxon>Bacteria</taxon>
        <taxon>Bacillati</taxon>
        <taxon>Actinomycetota</taxon>
        <taxon>Actinomycetes</taxon>
        <taxon>Propionibacteriales</taxon>
        <taxon>Propionibacteriaceae</taxon>
        <taxon>Tessaracoccus</taxon>
    </lineage>
</organism>
<dbReference type="Pfam" id="PF13604">
    <property type="entry name" value="AAA_30"/>
    <property type="match status" value="1"/>
</dbReference>
<dbReference type="CDD" id="cd03364">
    <property type="entry name" value="TOPRIM_DnaG_primases"/>
    <property type="match status" value="1"/>
</dbReference>
<evidence type="ECO:0000313" key="3">
    <source>
        <dbReference type="EMBL" id="SHI29367.1"/>
    </source>
</evidence>
<dbReference type="PANTHER" id="PTHR30313">
    <property type="entry name" value="DNA PRIMASE"/>
    <property type="match status" value="1"/>
</dbReference>
<dbReference type="InterPro" id="IPR013264">
    <property type="entry name" value="DNAG_N"/>
</dbReference>
<dbReference type="Proteomes" id="UP000184512">
    <property type="component" value="Unassembled WGS sequence"/>
</dbReference>
<dbReference type="InterPro" id="IPR014862">
    <property type="entry name" value="TrwC"/>
</dbReference>
<evidence type="ECO:0000313" key="4">
    <source>
        <dbReference type="Proteomes" id="UP000184512"/>
    </source>
</evidence>
<gene>
    <name evidence="3" type="ORF">SAMN02745244_00002</name>
</gene>
<feature type="region of interest" description="Disordered" evidence="1">
    <location>
        <begin position="1853"/>
        <end position="1888"/>
    </location>
</feature>
<sequence length="1888" mass="203023">MSLHKLTAGDGYEYLTRQVAAMDSTEKGHTGLASYYTQKGETPGVWVGSGMTGIEGLDAGDPVTAEQMRFLFGSGHHPLARQRGEALPPDATAAQARDAIRLGQPFKVYAHDMPEFRIEVAKRFATYNTQTGAPHDAPVPAQVRAAIRTQVGRETFRATFGRDPVDARELAGLIATASRPQTTAVAGYDLTFSPVKSVSTLWALAEPATAATIERAHLAAIGDALRFIETHALYTRTGHNGVRQVDVTGLVAARFTHRDSRAGDPDLHTHVPVANKVQTLDGRWLSIDGRLLFKAIVAASEVYNTALERRLSEALPVRFAERPSTDPGKRPVRELVGVDPALNARWSQRRASIEHRQTELTAAFQCEHHRPPTMVEARALAQQANLETRQAKHEPRTLAEQRATWRAEAEAVLGGAGGVGSMLTATLTARQLRHPVFVTRGWVRTQSAQIVSTMEASRSTWQDWHVRAEALRIVRAANVPRRRVDDVVARLTHAALTRHSVALQAPADGIAEPAALRRSDGDSVYTVARATWHTSRRIVAAEHRLLDAAGRRGGHQVPTPAVEVALIEAAANRTPLNPGQVALVREMATSGARLQLAIAPAGSGKTTAMRALATAWRNGGGTVVGLATSAAAAAQLGAQIDTHADTMALLTHALNHRRPLPEWAEHIGPTSLVIIDEAGMADTLSLDQVVEFVLDRGGSVRLIGDDQQLAAIGAGGLLRDIQAQHGAVQLNELVRFADPAEGAASLALRAGDPEALGFYLDNHRVHVGDLGTCADQVFDSWLTARQTGADALMVAPTRTLVAELNARAQAHLRDGVQPTRSVALADGSDAAIGDVIITRQNDRRLRTTGTDWVRNGDRWTITAIATNGDLRAIHQTNRQTVILPTAYVNDSVELGYACTIHGAQGVTADVLHGIATGAETRQQLYTMLTRGRYANHVHLEVVGDGDAHSLIRPEAIIPPTATDVLERILARDEDNTSATTTARTLADPANRLADAVARYSDALGYSAEQTAGADLVQRLEQTADDLVDGLPDAPTWPTLRAHLLLIAASGTDPVQALTEAVQARELGSAADPAAVLDWRFEPATGRNTQPGPLPWLPALPASLAHHHDWGDYLQRRHALVVALADQVRNHALASTQLPAWAPAGSFRPDAATVADLTVWRAAHGTPPTDTRPTGERQFSAVEARWQARLDRRIIDHLAPAVAEWTPLLHELAPAADRDPYLPVLAHRLAQISGVGLDAHRLLQAATREGQLPDDHAASALWWRICRHLTPAVATQLADQHSAVTTSWLADLEQNVGRERAATLQASPWWPALVVSVEQALARGWQLTDLISTPGGAVDIDDCQALVWRTSVLLDPLPDSDDLPPDPADAAPDEHWTAHADLGDAASGTAEDHQIDQVEPNLAFTFEALERRVMTPPEISSADLNAQLDRADAWRASPHTPERLAAVHELALEYYQDCYPGSWAQPYLTGRFGTDITDDPEIRPGYAPTGWTSLVTHLHRLGVTGDELLASGLAVTASTGRLIDRFRDRAVFPIVHDEQVLGFVGRRHPDATDLDHAGPKYLNTAETLLFHKRAQLFVAGGRYLDAGGIPVVVEGPADAIAVTLASEGRYVGVAPLGTNLTSEQATQLRGYGVDPIIATDADVAGQVAAQRDYWILTPQLLQPRYAALPDGSDPAELVATGSAKNLVDALDQARPLAGVLIDERLANLPPVEAALAAAPVIAAQPVDAWERAVHTVAERVGVDADVVRSSVSAFIRAWNNDPTHVADQQLGLTAQVRDRLTAAASARRWEALASRIDPRLVTDPDWRALASALHDAQARRADVPDAITVALEDGPLNPDTPAQDLAGRLELLTNGEPFTEDPSGKAAEATLADPQPSNRPNQDRGAITW</sequence>
<dbReference type="Gene3D" id="3.40.50.300">
    <property type="entry name" value="P-loop containing nucleotide triphosphate hydrolases"/>
    <property type="match status" value="2"/>
</dbReference>
<dbReference type="InterPro" id="IPR037068">
    <property type="entry name" value="DNA_primase_core_N_sf"/>
</dbReference>
<dbReference type="OrthoDB" id="4524286at2"/>
<dbReference type="Gene3D" id="2.30.30.940">
    <property type="match status" value="1"/>
</dbReference>
<dbReference type="SUPFAM" id="SSF55464">
    <property type="entry name" value="Origin of replication-binding domain, RBD-like"/>
    <property type="match status" value="1"/>
</dbReference>
<dbReference type="SUPFAM" id="SSF56731">
    <property type="entry name" value="DNA primase core"/>
    <property type="match status" value="1"/>
</dbReference>
<dbReference type="CDD" id="cd18809">
    <property type="entry name" value="SF1_C_RecD"/>
    <property type="match status" value="1"/>
</dbReference>